<evidence type="ECO:0000259" key="5">
    <source>
        <dbReference type="PROSITE" id="PS50931"/>
    </source>
</evidence>
<dbReference type="InterPro" id="IPR036390">
    <property type="entry name" value="WH_DNA-bd_sf"/>
</dbReference>
<evidence type="ECO:0000313" key="7">
    <source>
        <dbReference type="Proteomes" id="UP001237737"/>
    </source>
</evidence>
<dbReference type="EMBL" id="JAUSSK010000002">
    <property type="protein sequence ID" value="MDQ0009413.1"/>
    <property type="molecule type" value="Genomic_DNA"/>
</dbReference>
<evidence type="ECO:0000256" key="1">
    <source>
        <dbReference type="ARBA" id="ARBA00009437"/>
    </source>
</evidence>
<organism evidence="6 7">
    <name type="scientific">Luteibacter jiangsuensis</name>
    <dbReference type="NCBI Taxonomy" id="637577"/>
    <lineage>
        <taxon>Bacteria</taxon>
        <taxon>Pseudomonadati</taxon>
        <taxon>Pseudomonadota</taxon>
        <taxon>Gammaproteobacteria</taxon>
        <taxon>Lysobacterales</taxon>
        <taxon>Rhodanobacteraceae</taxon>
        <taxon>Luteibacter</taxon>
    </lineage>
</organism>
<keyword evidence="7" id="KW-1185">Reference proteome</keyword>
<dbReference type="Pfam" id="PF03466">
    <property type="entry name" value="LysR_substrate"/>
    <property type="match status" value="1"/>
</dbReference>
<comment type="caution">
    <text evidence="6">The sequence shown here is derived from an EMBL/GenBank/DDBJ whole genome shotgun (WGS) entry which is preliminary data.</text>
</comment>
<proteinExistence type="inferred from homology"/>
<name>A0ABT9SYM0_9GAMM</name>
<dbReference type="Proteomes" id="UP001237737">
    <property type="component" value="Unassembled WGS sequence"/>
</dbReference>
<evidence type="ECO:0000256" key="3">
    <source>
        <dbReference type="ARBA" id="ARBA00023125"/>
    </source>
</evidence>
<feature type="domain" description="HTH lysR-type" evidence="5">
    <location>
        <begin position="1"/>
        <end position="59"/>
    </location>
</feature>
<dbReference type="InterPro" id="IPR000847">
    <property type="entry name" value="LysR_HTH_N"/>
</dbReference>
<dbReference type="Pfam" id="PF00126">
    <property type="entry name" value="HTH_1"/>
    <property type="match status" value="1"/>
</dbReference>
<keyword evidence="2" id="KW-0805">Transcription regulation</keyword>
<keyword evidence="3 6" id="KW-0238">DNA-binding</keyword>
<dbReference type="PRINTS" id="PR00039">
    <property type="entry name" value="HTHLYSR"/>
</dbReference>
<dbReference type="Gene3D" id="3.40.190.290">
    <property type="match status" value="1"/>
</dbReference>
<evidence type="ECO:0000256" key="2">
    <source>
        <dbReference type="ARBA" id="ARBA00023015"/>
    </source>
</evidence>
<dbReference type="SUPFAM" id="SSF46785">
    <property type="entry name" value="Winged helix' DNA-binding domain"/>
    <property type="match status" value="1"/>
</dbReference>
<dbReference type="InterPro" id="IPR036388">
    <property type="entry name" value="WH-like_DNA-bd_sf"/>
</dbReference>
<dbReference type="Gene3D" id="1.10.10.10">
    <property type="entry name" value="Winged helix-like DNA-binding domain superfamily/Winged helix DNA-binding domain"/>
    <property type="match status" value="1"/>
</dbReference>
<dbReference type="PANTHER" id="PTHR30537:SF72">
    <property type="entry name" value="LYSR FAMILY TRANSCRIPTIONAL REGULATOR"/>
    <property type="match status" value="1"/>
</dbReference>
<accession>A0ABT9SYM0</accession>
<dbReference type="InterPro" id="IPR058163">
    <property type="entry name" value="LysR-type_TF_proteobact-type"/>
</dbReference>
<evidence type="ECO:0000313" key="6">
    <source>
        <dbReference type="EMBL" id="MDQ0009413.1"/>
    </source>
</evidence>
<reference evidence="6 7" key="1">
    <citation type="submission" date="2023-07" db="EMBL/GenBank/DDBJ databases">
        <title>Sorghum-associated microbial communities from plants grown in Nebraska, USA.</title>
        <authorList>
            <person name="Schachtman D."/>
        </authorList>
    </citation>
    <scope>NUCLEOTIDE SEQUENCE [LARGE SCALE GENOMIC DNA]</scope>
    <source>
        <strain evidence="6 7">CC60</strain>
    </source>
</reference>
<gene>
    <name evidence="6" type="ORF">J2T07_001590</name>
</gene>
<evidence type="ECO:0000256" key="4">
    <source>
        <dbReference type="ARBA" id="ARBA00023163"/>
    </source>
</evidence>
<dbReference type="GO" id="GO:0003677">
    <property type="term" value="F:DNA binding"/>
    <property type="evidence" value="ECO:0007669"/>
    <property type="project" value="UniProtKB-KW"/>
</dbReference>
<dbReference type="RefSeq" id="WP_306848803.1">
    <property type="nucleotide sequence ID" value="NZ_JAUSSK010000002.1"/>
</dbReference>
<protein>
    <submittedName>
        <fullName evidence="6">DNA-binding transcriptional LysR family regulator</fullName>
    </submittedName>
</protein>
<dbReference type="PROSITE" id="PS50931">
    <property type="entry name" value="HTH_LYSR"/>
    <property type="match status" value="1"/>
</dbReference>
<dbReference type="InterPro" id="IPR005119">
    <property type="entry name" value="LysR_subst-bd"/>
</dbReference>
<comment type="similarity">
    <text evidence="1">Belongs to the LysR transcriptional regulatory family.</text>
</comment>
<sequence>MDTLNGIACFVRSAELGNFAAAARVLGLTPAAVGKNVARLEAELGVRLFQRTTRRLSLTEAGEAFRLEVQGSLDQLHGAMANARARTTGPAGSLRVALPYAFGREYIVPMLASFLEAFPAVRPDWRFDNRPVDLIAEGFDVAIGGGFDMRPGVVARALAPAHRILVASPEFLANGPAIATPADLAGREGILIRSPQTGRVRDWVLSDRHGAEAAVALDRRILFDDPDAAGHAAALGMGIALLAVQSALPWMERGRIVRVLPDWWVEGGQLSLYYPAQRLLPQKTRLFIDHIVECFREQDLPARFSAVDAAIRITRDPGASRR</sequence>
<keyword evidence="4" id="KW-0804">Transcription</keyword>
<dbReference type="PANTHER" id="PTHR30537">
    <property type="entry name" value="HTH-TYPE TRANSCRIPTIONAL REGULATOR"/>
    <property type="match status" value="1"/>
</dbReference>
<dbReference type="CDD" id="cd08422">
    <property type="entry name" value="PBP2_CrgA_like"/>
    <property type="match status" value="1"/>
</dbReference>
<dbReference type="SUPFAM" id="SSF53850">
    <property type="entry name" value="Periplasmic binding protein-like II"/>
    <property type="match status" value="1"/>
</dbReference>